<evidence type="ECO:0000256" key="3">
    <source>
        <dbReference type="ARBA" id="ARBA00022692"/>
    </source>
</evidence>
<evidence type="ECO:0000256" key="5">
    <source>
        <dbReference type="ARBA" id="ARBA00022989"/>
    </source>
</evidence>
<dbReference type="OrthoDB" id="5195186at2"/>
<dbReference type="EMBL" id="BLKS01000001">
    <property type="protein sequence ID" value="GFG53721.1"/>
    <property type="molecule type" value="Genomic_DNA"/>
</dbReference>
<dbReference type="EMBL" id="PDCP01000075">
    <property type="protein sequence ID" value="PEG34161.1"/>
    <property type="molecule type" value="Genomic_DNA"/>
</dbReference>
<dbReference type="GO" id="GO:0016020">
    <property type="term" value="C:membrane"/>
    <property type="evidence" value="ECO:0007669"/>
    <property type="project" value="UniProtKB-SubCell"/>
</dbReference>
<keyword evidence="4" id="KW-0125">Carotenoid biosynthesis</keyword>
<protein>
    <submittedName>
        <fullName evidence="11">Lycopene cyclase</fullName>
    </submittedName>
</protein>
<dbReference type="GO" id="GO:0016117">
    <property type="term" value="P:carotenoid biosynthetic process"/>
    <property type="evidence" value="ECO:0007669"/>
    <property type="project" value="UniProtKB-KW"/>
</dbReference>
<evidence type="ECO:0000313" key="13">
    <source>
        <dbReference type="Proteomes" id="UP000465302"/>
    </source>
</evidence>
<evidence type="ECO:0000259" key="9">
    <source>
        <dbReference type="Pfam" id="PF18916"/>
    </source>
</evidence>
<dbReference type="GO" id="GO:0045436">
    <property type="term" value="F:lycopene beta cyclase activity"/>
    <property type="evidence" value="ECO:0007669"/>
    <property type="project" value="UniProtKB-ARBA"/>
</dbReference>
<evidence type="ECO:0000313" key="11">
    <source>
        <dbReference type="EMBL" id="PEG34161.1"/>
    </source>
</evidence>
<feature type="transmembrane region" description="Helical" evidence="8">
    <location>
        <begin position="36"/>
        <end position="60"/>
    </location>
</feature>
<dbReference type="AlphaFoldDB" id="A0A2A7MS52"/>
<keyword evidence="6 8" id="KW-0472">Membrane</keyword>
<reference evidence="11 12" key="1">
    <citation type="submission" date="2017-10" db="EMBL/GenBank/DDBJ databases">
        <title>The new phylogeny of genus Mycobacterium.</title>
        <authorList>
            <person name="Tortoli E."/>
            <person name="Trovato A."/>
            <person name="Cirillo D.M."/>
        </authorList>
    </citation>
    <scope>NUCLEOTIDE SEQUENCE [LARGE SCALE GENOMIC DNA]</scope>
    <source>
        <strain evidence="11 12">CCUG37673</strain>
    </source>
</reference>
<reference evidence="10 13" key="2">
    <citation type="journal article" date="2019" name="Emerg. Microbes Infect.">
        <title>Comprehensive subspecies identification of 175 nontuberculous mycobacteria species based on 7547 genomic profiles.</title>
        <authorList>
            <person name="Matsumoto Y."/>
            <person name="Kinjo T."/>
            <person name="Motooka D."/>
            <person name="Nabeya D."/>
            <person name="Jung N."/>
            <person name="Uechi K."/>
            <person name="Horii T."/>
            <person name="Iida T."/>
            <person name="Fujita J."/>
            <person name="Nakamura S."/>
        </authorList>
    </citation>
    <scope>NUCLEOTIDE SEQUENCE [LARGE SCALE GENOMIC DNA]</scope>
    <source>
        <strain evidence="10 13">JCM 6377</strain>
    </source>
</reference>
<name>A0A2A7MS52_MYCAG</name>
<evidence type="ECO:0000313" key="12">
    <source>
        <dbReference type="Proteomes" id="UP000220914"/>
    </source>
</evidence>
<evidence type="ECO:0000256" key="1">
    <source>
        <dbReference type="ARBA" id="ARBA00004141"/>
    </source>
</evidence>
<dbReference type="Pfam" id="PF18916">
    <property type="entry name" value="Lycopene_cyc"/>
    <property type="match status" value="1"/>
</dbReference>
<keyword evidence="12" id="KW-1185">Reference proteome</keyword>
<organism evidence="11 12">
    <name type="scientific">Mycolicibacterium agri</name>
    <name type="common">Mycobacterium agri</name>
    <dbReference type="NCBI Taxonomy" id="36811"/>
    <lineage>
        <taxon>Bacteria</taxon>
        <taxon>Bacillati</taxon>
        <taxon>Actinomycetota</taxon>
        <taxon>Actinomycetes</taxon>
        <taxon>Mycobacteriales</taxon>
        <taxon>Mycobacteriaceae</taxon>
        <taxon>Mycolicibacterium</taxon>
    </lineage>
</organism>
<sequence length="114" mass="12820">MDHWQYLMVLGACLLITAPLELFGDGVYRQARRAAFAILPVAAVFVVWDVLAIAAGVWTYNPHYISMIKLPGKIPLEEVLFFLVIPLCGLLTYNAVDTILGYLHKRRARSERSS</sequence>
<accession>A0A2A7MS52</accession>
<keyword evidence="5 8" id="KW-1133">Transmembrane helix</keyword>
<dbReference type="GO" id="GO:0016872">
    <property type="term" value="F:intramolecular lyase activity"/>
    <property type="evidence" value="ECO:0007669"/>
    <property type="project" value="InterPro"/>
</dbReference>
<evidence type="ECO:0000256" key="4">
    <source>
        <dbReference type="ARBA" id="ARBA00022746"/>
    </source>
</evidence>
<dbReference type="Proteomes" id="UP000220914">
    <property type="component" value="Unassembled WGS sequence"/>
</dbReference>
<keyword evidence="3 8" id="KW-0812">Transmembrane</keyword>
<comment type="caution">
    <text evidence="11">The sequence shown here is derived from an EMBL/GenBank/DDBJ whole genome shotgun (WGS) entry which is preliminary data.</text>
</comment>
<comment type="pathway">
    <text evidence="2">Carotenoid biosynthesis.</text>
</comment>
<dbReference type="RefSeq" id="WP_097943339.1">
    <property type="nucleotide sequence ID" value="NZ_BLKS01000001.1"/>
</dbReference>
<evidence type="ECO:0000256" key="6">
    <source>
        <dbReference type="ARBA" id="ARBA00023136"/>
    </source>
</evidence>
<keyword evidence="7" id="KW-0413">Isomerase</keyword>
<dbReference type="NCBIfam" id="TIGR03462">
    <property type="entry name" value="CarR_dom_SF"/>
    <property type="match status" value="1"/>
</dbReference>
<evidence type="ECO:0000256" key="7">
    <source>
        <dbReference type="ARBA" id="ARBA00023235"/>
    </source>
</evidence>
<proteinExistence type="predicted"/>
<reference evidence="10" key="3">
    <citation type="submission" date="2020-02" db="EMBL/GenBank/DDBJ databases">
        <authorList>
            <person name="Matsumoto Y."/>
            <person name="Motooka D."/>
            <person name="Nakamura S."/>
        </authorList>
    </citation>
    <scope>NUCLEOTIDE SEQUENCE</scope>
    <source>
        <strain evidence="10">JCM 6377</strain>
    </source>
</reference>
<dbReference type="Proteomes" id="UP000465302">
    <property type="component" value="Unassembled WGS sequence"/>
</dbReference>
<feature type="transmembrane region" description="Helical" evidence="8">
    <location>
        <begin position="80"/>
        <end position="103"/>
    </location>
</feature>
<feature type="transmembrane region" description="Helical" evidence="8">
    <location>
        <begin position="6"/>
        <end position="24"/>
    </location>
</feature>
<dbReference type="InterPro" id="IPR017825">
    <property type="entry name" value="Lycopene_cyclase_dom"/>
</dbReference>
<comment type="subcellular location">
    <subcellularLocation>
        <location evidence="1">Membrane</location>
        <topology evidence="1">Multi-pass membrane protein</topology>
    </subcellularLocation>
</comment>
<evidence type="ECO:0000256" key="2">
    <source>
        <dbReference type="ARBA" id="ARBA00004829"/>
    </source>
</evidence>
<evidence type="ECO:0000256" key="8">
    <source>
        <dbReference type="SAM" id="Phobius"/>
    </source>
</evidence>
<feature type="domain" description="Lycopene cyclase" evidence="9">
    <location>
        <begin position="6"/>
        <end position="94"/>
    </location>
</feature>
<gene>
    <name evidence="11" type="ORF">CQY20_27060</name>
    <name evidence="10" type="ORF">MAGR_51620</name>
</gene>
<evidence type="ECO:0000313" key="10">
    <source>
        <dbReference type="EMBL" id="GFG53721.1"/>
    </source>
</evidence>